<accession>B0C4E0</accession>
<evidence type="ECO:0000313" key="4">
    <source>
        <dbReference type="Proteomes" id="UP000000268"/>
    </source>
</evidence>
<dbReference type="Pfam" id="PF00805">
    <property type="entry name" value="Pentapeptide"/>
    <property type="match status" value="1"/>
</dbReference>
<dbReference type="SUPFAM" id="SSF141571">
    <property type="entry name" value="Pentapeptide repeat-like"/>
    <property type="match status" value="1"/>
</dbReference>
<gene>
    <name evidence="3" type="ordered locus">AM1_3694</name>
</gene>
<sequence>MMQTTAWHLGFVTVVVSMASAAVAANPDHVQQVKQTGSCPNCELSHADLQNLELEKADLSRANLSHVNLSDANLRKANLKGANLTATNLTATNLRGAQLQGAFSQDKCDDVYAELAQLGVFAVLNPFCRSDQARICSLAEMVDLARIIDVPLKVSSENVEMPGLVQGFIDQFRKEDTWLDRVRTHFYKADLQGANLTD</sequence>
<name>B0C4E0_ACAM1</name>
<feature type="chain" id="PRO_5002748289" evidence="2">
    <location>
        <begin position="25"/>
        <end position="198"/>
    </location>
</feature>
<dbReference type="AlphaFoldDB" id="B0C4E0"/>
<reference evidence="3 4" key="1">
    <citation type="journal article" date="2008" name="Proc. Natl. Acad. Sci. U.S.A.">
        <title>Niche adaptation and genome expansion in the chlorophyll d-producing cyanobacterium Acaryochloris marina.</title>
        <authorList>
            <person name="Swingley W.D."/>
            <person name="Chen M."/>
            <person name="Cheung P.C."/>
            <person name="Conrad A.L."/>
            <person name="Dejesa L.C."/>
            <person name="Hao J."/>
            <person name="Honchak B.M."/>
            <person name="Karbach L.E."/>
            <person name="Kurdoglu A."/>
            <person name="Lahiri S."/>
            <person name="Mastrian S.D."/>
            <person name="Miyashita H."/>
            <person name="Page L."/>
            <person name="Ramakrishna P."/>
            <person name="Satoh S."/>
            <person name="Sattley W.M."/>
            <person name="Shimada Y."/>
            <person name="Taylor H.L."/>
            <person name="Tomo T."/>
            <person name="Tsuchiya T."/>
            <person name="Wang Z.T."/>
            <person name="Raymond J."/>
            <person name="Mimuro M."/>
            <person name="Blankenship R.E."/>
            <person name="Touchman J.W."/>
        </authorList>
    </citation>
    <scope>NUCLEOTIDE SEQUENCE [LARGE SCALE GENOMIC DNA]</scope>
    <source>
        <strain evidence="4">MBIC 11017</strain>
    </source>
</reference>
<dbReference type="Gene3D" id="2.160.20.80">
    <property type="entry name" value="E3 ubiquitin-protein ligase SopA"/>
    <property type="match status" value="1"/>
</dbReference>
<proteinExistence type="predicted"/>
<dbReference type="PANTHER" id="PTHR47485">
    <property type="entry name" value="THYLAKOID LUMENAL 17.4 KDA PROTEIN, CHLOROPLASTIC"/>
    <property type="match status" value="1"/>
</dbReference>
<keyword evidence="1" id="KW-0677">Repeat</keyword>
<dbReference type="PANTHER" id="PTHR47485:SF1">
    <property type="entry name" value="THYLAKOID LUMENAL 17.4 KDA PROTEIN, CHLOROPLASTIC"/>
    <property type="match status" value="1"/>
</dbReference>
<dbReference type="EMBL" id="CP000828">
    <property type="protein sequence ID" value="ABW28684.1"/>
    <property type="molecule type" value="Genomic_DNA"/>
</dbReference>
<dbReference type="KEGG" id="amr:AM1_3694"/>
<evidence type="ECO:0000256" key="1">
    <source>
        <dbReference type="ARBA" id="ARBA00022737"/>
    </source>
</evidence>
<evidence type="ECO:0000313" key="3">
    <source>
        <dbReference type="EMBL" id="ABW28684.1"/>
    </source>
</evidence>
<dbReference type="STRING" id="329726.AM1_3694"/>
<organism evidence="3 4">
    <name type="scientific">Acaryochloris marina (strain MBIC 11017)</name>
    <dbReference type="NCBI Taxonomy" id="329726"/>
    <lineage>
        <taxon>Bacteria</taxon>
        <taxon>Bacillati</taxon>
        <taxon>Cyanobacteriota</taxon>
        <taxon>Cyanophyceae</taxon>
        <taxon>Acaryochloridales</taxon>
        <taxon>Acaryochloridaceae</taxon>
        <taxon>Acaryochloris</taxon>
    </lineage>
</organism>
<keyword evidence="4" id="KW-1185">Reference proteome</keyword>
<dbReference type="InterPro" id="IPR001646">
    <property type="entry name" value="5peptide_repeat"/>
</dbReference>
<dbReference type="eggNOG" id="COG1357">
    <property type="taxonomic scope" value="Bacteria"/>
</dbReference>
<dbReference type="HOGENOM" id="CLU_1375593_0_0_3"/>
<dbReference type="RefSeq" id="WP_012164069.1">
    <property type="nucleotide sequence ID" value="NC_009925.1"/>
</dbReference>
<evidence type="ECO:0000256" key="2">
    <source>
        <dbReference type="SAM" id="SignalP"/>
    </source>
</evidence>
<protein>
    <submittedName>
        <fullName evidence="3">Pentapeptide repeat protein</fullName>
    </submittedName>
</protein>
<keyword evidence="2" id="KW-0732">Signal</keyword>
<feature type="signal peptide" evidence="2">
    <location>
        <begin position="1"/>
        <end position="24"/>
    </location>
</feature>
<dbReference type="Proteomes" id="UP000000268">
    <property type="component" value="Chromosome"/>
</dbReference>